<organism evidence="8 9">
    <name type="scientific">Verticiella sediminum</name>
    <dbReference type="NCBI Taxonomy" id="1247510"/>
    <lineage>
        <taxon>Bacteria</taxon>
        <taxon>Pseudomonadati</taxon>
        <taxon>Pseudomonadota</taxon>
        <taxon>Betaproteobacteria</taxon>
        <taxon>Burkholderiales</taxon>
        <taxon>Alcaligenaceae</taxon>
        <taxon>Verticiella</taxon>
    </lineage>
</organism>
<gene>
    <name evidence="8" type="ORF">FOZ76_03845</name>
</gene>
<dbReference type="InterPro" id="IPR051449">
    <property type="entry name" value="ABC-2_transporter_component"/>
</dbReference>
<dbReference type="PANTHER" id="PTHR30294:SF46">
    <property type="entry name" value="ABC TRANSPORTER PERMEASE"/>
    <property type="match status" value="1"/>
</dbReference>
<dbReference type="OrthoDB" id="9811522at2"/>
<evidence type="ECO:0000256" key="2">
    <source>
        <dbReference type="ARBA" id="ARBA00022475"/>
    </source>
</evidence>
<feature type="transmembrane region" description="Helical" evidence="6">
    <location>
        <begin position="21"/>
        <end position="40"/>
    </location>
</feature>
<proteinExistence type="predicted"/>
<dbReference type="Proteomes" id="UP000318405">
    <property type="component" value="Unassembled WGS sequence"/>
</dbReference>
<dbReference type="AlphaFoldDB" id="A0A556AYA7"/>
<evidence type="ECO:0000256" key="5">
    <source>
        <dbReference type="ARBA" id="ARBA00023136"/>
    </source>
</evidence>
<evidence type="ECO:0000256" key="6">
    <source>
        <dbReference type="SAM" id="Phobius"/>
    </source>
</evidence>
<dbReference type="PANTHER" id="PTHR30294">
    <property type="entry name" value="MEMBRANE COMPONENT OF ABC TRANSPORTER YHHJ-RELATED"/>
    <property type="match status" value="1"/>
</dbReference>
<keyword evidence="9" id="KW-1185">Reference proteome</keyword>
<evidence type="ECO:0000313" key="8">
    <source>
        <dbReference type="EMBL" id="TSH97933.1"/>
    </source>
</evidence>
<feature type="transmembrane region" description="Helical" evidence="6">
    <location>
        <begin position="287"/>
        <end position="305"/>
    </location>
</feature>
<name>A0A556AYA7_9BURK</name>
<dbReference type="GO" id="GO:0140359">
    <property type="term" value="F:ABC-type transporter activity"/>
    <property type="evidence" value="ECO:0007669"/>
    <property type="project" value="InterPro"/>
</dbReference>
<feature type="transmembrane region" description="Helical" evidence="6">
    <location>
        <begin position="182"/>
        <end position="203"/>
    </location>
</feature>
<feature type="transmembrane region" description="Helical" evidence="6">
    <location>
        <begin position="347"/>
        <end position="365"/>
    </location>
</feature>
<dbReference type="GO" id="GO:0005886">
    <property type="term" value="C:plasma membrane"/>
    <property type="evidence" value="ECO:0007669"/>
    <property type="project" value="UniProtKB-SubCell"/>
</dbReference>
<dbReference type="RefSeq" id="WP_143946815.1">
    <property type="nucleotide sequence ID" value="NZ_BAABMB010000004.1"/>
</dbReference>
<feature type="transmembrane region" description="Helical" evidence="6">
    <location>
        <begin position="258"/>
        <end position="280"/>
    </location>
</feature>
<feature type="domain" description="ABC-2 type transporter transmembrane" evidence="7">
    <location>
        <begin position="25"/>
        <end position="362"/>
    </location>
</feature>
<keyword evidence="2" id="KW-1003">Cell membrane</keyword>
<evidence type="ECO:0000256" key="3">
    <source>
        <dbReference type="ARBA" id="ARBA00022692"/>
    </source>
</evidence>
<evidence type="ECO:0000256" key="4">
    <source>
        <dbReference type="ARBA" id="ARBA00022989"/>
    </source>
</evidence>
<comment type="subcellular location">
    <subcellularLocation>
        <location evidence="1">Cell membrane</location>
        <topology evidence="1">Multi-pass membrane protein</topology>
    </subcellularLocation>
</comment>
<dbReference type="EMBL" id="VLTJ01000007">
    <property type="protein sequence ID" value="TSH97933.1"/>
    <property type="molecule type" value="Genomic_DNA"/>
</dbReference>
<dbReference type="Pfam" id="PF12698">
    <property type="entry name" value="ABC2_membrane_3"/>
    <property type="match status" value="1"/>
</dbReference>
<feature type="transmembrane region" description="Helical" evidence="6">
    <location>
        <begin position="224"/>
        <end position="246"/>
    </location>
</feature>
<keyword evidence="5 6" id="KW-0472">Membrane</keyword>
<reference evidence="8 9" key="1">
    <citation type="submission" date="2019-07" db="EMBL/GenBank/DDBJ databases">
        <title>Qingshengfaniella alkalisoli gen. nov., sp. nov., isolated from saline soil.</title>
        <authorList>
            <person name="Xu L."/>
            <person name="Huang X.-X."/>
            <person name="Sun J.-Q."/>
        </authorList>
    </citation>
    <scope>NUCLEOTIDE SEQUENCE [LARGE SCALE GENOMIC DNA]</scope>
    <source>
        <strain evidence="8 9">DSM 27279</strain>
    </source>
</reference>
<keyword evidence="4 6" id="KW-1133">Transmembrane helix</keyword>
<dbReference type="Gene3D" id="3.40.1710.10">
    <property type="entry name" value="abc type-2 transporter like domain"/>
    <property type="match status" value="1"/>
</dbReference>
<evidence type="ECO:0000313" key="9">
    <source>
        <dbReference type="Proteomes" id="UP000318405"/>
    </source>
</evidence>
<evidence type="ECO:0000256" key="1">
    <source>
        <dbReference type="ARBA" id="ARBA00004651"/>
    </source>
</evidence>
<protein>
    <submittedName>
        <fullName evidence="8">ABC transporter permease</fullName>
    </submittedName>
</protein>
<comment type="caution">
    <text evidence="8">The sequence shown here is derived from an EMBL/GenBank/DDBJ whole genome shotgun (WGS) entry which is preliminary data.</text>
</comment>
<accession>A0A556AYA7</accession>
<dbReference type="InterPro" id="IPR013525">
    <property type="entry name" value="ABC2_TM"/>
</dbReference>
<evidence type="ECO:0000259" key="7">
    <source>
        <dbReference type="Pfam" id="PF12698"/>
    </source>
</evidence>
<sequence length="384" mass="41478">MSAGFFAAWRATLLAIVTDRYAVVTMIGAVILYSFFYPSAYRHEVASDLPIVVVDQDASALSRALLRRVQALREVRVVAQATDLDAARRIVQAREADALLYIPRDFARDVLRGQQGPLVLLAEGAYLGRASWALTGLAAAVGDFAAQAAGAQARFLGAPMQPPVRLVQRPLFNTHEGYGSSIVPGVSILIVHQTLLIGIGVLLGTRRQATGRRLSLPPRRLLGMLAGFATVGLGGMLYYLGFTAWVQDYPRGGNLPGLLVAAPLLVAATVLFGTFVGSYFDTRERAFQYVTATSIPLFFLANLSWPDVLTPPALHTAAQALPIVPGINLMVRLNQMGVSLHEVRGELWTLAGLVLGYGLLVCWRFRPQRRAVARAALPAPAREP</sequence>
<keyword evidence="3 6" id="KW-0812">Transmembrane</keyword>